<evidence type="ECO:0000259" key="5">
    <source>
        <dbReference type="PROSITE" id="PS51918"/>
    </source>
</evidence>
<protein>
    <submittedName>
        <fullName evidence="6">Radical SAM protein</fullName>
    </submittedName>
</protein>
<dbReference type="EMBL" id="PPEL01000043">
    <property type="protein sequence ID" value="PNV65183.1"/>
    <property type="molecule type" value="Genomic_DNA"/>
</dbReference>
<keyword evidence="7" id="KW-1185">Reference proteome</keyword>
<dbReference type="PANTHER" id="PTHR11228:SF7">
    <property type="entry name" value="PQQA PEPTIDE CYCLASE"/>
    <property type="match status" value="1"/>
</dbReference>
<dbReference type="GO" id="GO:0051536">
    <property type="term" value="F:iron-sulfur cluster binding"/>
    <property type="evidence" value="ECO:0007669"/>
    <property type="project" value="UniProtKB-KW"/>
</dbReference>
<accession>A0A2K2U4B8</accession>
<dbReference type="Pfam" id="PF04055">
    <property type="entry name" value="Radical_SAM"/>
    <property type="match status" value="1"/>
</dbReference>
<keyword evidence="1" id="KW-0949">S-adenosyl-L-methionine</keyword>
<dbReference type="AlphaFoldDB" id="A0A2K2U4B8"/>
<feature type="domain" description="Radical SAM core" evidence="5">
    <location>
        <begin position="83"/>
        <end position="293"/>
    </location>
</feature>
<comment type="caution">
    <text evidence="6">The sequence shown here is derived from an EMBL/GenBank/DDBJ whole genome shotgun (WGS) entry which is preliminary data.</text>
</comment>
<dbReference type="InterPro" id="IPR050377">
    <property type="entry name" value="Radical_SAM_PqqE_MftC-like"/>
</dbReference>
<name>A0A2K2U4B8_9ACTN</name>
<dbReference type="CDD" id="cd01335">
    <property type="entry name" value="Radical_SAM"/>
    <property type="match status" value="1"/>
</dbReference>
<organism evidence="6 7">
    <name type="scientific">Rubneribacter badeniensis</name>
    <dbReference type="NCBI Taxonomy" id="2070688"/>
    <lineage>
        <taxon>Bacteria</taxon>
        <taxon>Bacillati</taxon>
        <taxon>Actinomycetota</taxon>
        <taxon>Coriobacteriia</taxon>
        <taxon>Eggerthellales</taxon>
        <taxon>Eggerthellaceae</taxon>
        <taxon>Rubneribacter</taxon>
    </lineage>
</organism>
<dbReference type="SUPFAM" id="SSF102114">
    <property type="entry name" value="Radical SAM enzymes"/>
    <property type="match status" value="1"/>
</dbReference>
<evidence type="ECO:0000313" key="7">
    <source>
        <dbReference type="Proteomes" id="UP000236488"/>
    </source>
</evidence>
<evidence type="ECO:0000256" key="2">
    <source>
        <dbReference type="ARBA" id="ARBA00022723"/>
    </source>
</evidence>
<reference evidence="6 7" key="1">
    <citation type="journal article" date="2018" name="Int. J. Syst. Evol. Microbiol.">
        <title>Rubneribacter badeniensis gen. nov., sp. nov. and Enteroscipio rubneri gen. nov., sp. nov., new members of the Eggerthellaceae isolated from human faeces.</title>
        <authorList>
            <person name="Danylec N."/>
            <person name="Gobl A."/>
            <person name="Stoll D.A."/>
            <person name="Hetzer B."/>
            <person name="Kulling S.E."/>
            <person name="Huch M."/>
        </authorList>
    </citation>
    <scope>NUCLEOTIDE SEQUENCE [LARGE SCALE GENOMIC DNA]</scope>
    <source>
        <strain evidence="6 7">ResAG-85</strain>
    </source>
</reference>
<gene>
    <name evidence="6" type="ORF">C2L80_08005</name>
</gene>
<dbReference type="GO" id="GO:0003824">
    <property type="term" value="F:catalytic activity"/>
    <property type="evidence" value="ECO:0007669"/>
    <property type="project" value="InterPro"/>
</dbReference>
<dbReference type="GO" id="GO:0046872">
    <property type="term" value="F:metal ion binding"/>
    <property type="evidence" value="ECO:0007669"/>
    <property type="project" value="UniProtKB-KW"/>
</dbReference>
<keyword evidence="3" id="KW-0408">Iron</keyword>
<evidence type="ECO:0000256" key="1">
    <source>
        <dbReference type="ARBA" id="ARBA00022691"/>
    </source>
</evidence>
<keyword evidence="4" id="KW-0411">Iron-sulfur</keyword>
<dbReference type="PROSITE" id="PS51918">
    <property type="entry name" value="RADICAL_SAM"/>
    <property type="match status" value="1"/>
</dbReference>
<proteinExistence type="predicted"/>
<dbReference type="InterPro" id="IPR058240">
    <property type="entry name" value="rSAM_sf"/>
</dbReference>
<dbReference type="Gene3D" id="3.20.20.70">
    <property type="entry name" value="Aldolase class I"/>
    <property type="match status" value="1"/>
</dbReference>
<evidence type="ECO:0000256" key="3">
    <source>
        <dbReference type="ARBA" id="ARBA00023004"/>
    </source>
</evidence>
<dbReference type="InterPro" id="IPR007197">
    <property type="entry name" value="rSAM"/>
</dbReference>
<keyword evidence="2" id="KW-0479">Metal-binding</keyword>
<dbReference type="Proteomes" id="UP000236488">
    <property type="component" value="Unassembled WGS sequence"/>
</dbReference>
<sequence length="433" mass="48169">MPEEALAAGGRPTLAAWLAEYAAIEDEFVREHEARGVTFAAREVRAACNALLRAGLRRRGARFMNGGSSISAGFLSSACAACVGDCGSRTFFVNLRCNRKCYFCFNPNQADYDERRVRDAPWREDLEAFAGDGRAVSHIGLTGGEPLLCRDEALAFLRRARELAPSCHLRLYTSGAGLDEAFCEEAVAYGLDEIRFSIKLDEGEASVRESLDGIRLARRFIPDVMVEMPVAPDELSRMKRLLRQLDECGVRGINLLELCYPFHNWSEFQRRGYRVKNPAFEVLYDYGYAGGLPIDGSEEACLALLEFALDEGLRLGVHYCSLDNKNRDQVLQQNRTVRLDPALYELGDDCFYRIAKVFDGDVGIARGYLEAVGAAYDLDEDGRCLAFHPVRLAEVAALGTLPALSWNVIEREDGGALLRELKLALRRGGERPR</sequence>
<dbReference type="InterPro" id="IPR013785">
    <property type="entry name" value="Aldolase_TIM"/>
</dbReference>
<dbReference type="PANTHER" id="PTHR11228">
    <property type="entry name" value="RADICAL SAM DOMAIN PROTEIN"/>
    <property type="match status" value="1"/>
</dbReference>
<dbReference type="RefSeq" id="WP_092200134.1">
    <property type="nucleotide sequence ID" value="NZ_PPEL01000043.1"/>
</dbReference>
<evidence type="ECO:0000313" key="6">
    <source>
        <dbReference type="EMBL" id="PNV65183.1"/>
    </source>
</evidence>
<dbReference type="SFLD" id="SFLDS00029">
    <property type="entry name" value="Radical_SAM"/>
    <property type="match status" value="1"/>
</dbReference>
<evidence type="ECO:0000256" key="4">
    <source>
        <dbReference type="ARBA" id="ARBA00023014"/>
    </source>
</evidence>